<keyword evidence="2" id="KW-1185">Reference proteome</keyword>
<evidence type="ECO:0000313" key="2">
    <source>
        <dbReference type="Proteomes" id="UP000075238"/>
    </source>
</evidence>
<dbReference type="AlphaFoldDB" id="A0A142JGR1"/>
<reference evidence="1 2" key="1">
    <citation type="submission" date="2016-03" db="EMBL/GenBank/DDBJ databases">
        <title>Complete genome sequence of a novel chlorpyrifos degrading bacterium, Cupriavidus nantongensis sp. X1.</title>
        <authorList>
            <person name="Fang L."/>
        </authorList>
    </citation>
    <scope>NUCLEOTIDE SEQUENCE [LARGE SCALE GENOMIC DNA]</scope>
    <source>
        <strain evidence="1 2">X1</strain>
    </source>
</reference>
<accession>A0A142JGR1</accession>
<sequence length="75" mass="8467">MNPHATRNVVSLVEYRAQRAPEPLTTISINLNPDGTVGYSHSNLRDEDAFRALVGCYCLMGQFMKQLRDKLEIEA</sequence>
<dbReference type="EMBL" id="CP014844">
    <property type="protein sequence ID" value="AMR77273.1"/>
    <property type="molecule type" value="Genomic_DNA"/>
</dbReference>
<dbReference type="STRING" id="1796606.A2G96_05745"/>
<name>A0A142JGR1_9BURK</name>
<organism evidence="1 2">
    <name type="scientific">Cupriavidus nantongensis</name>
    <dbReference type="NCBI Taxonomy" id="1796606"/>
    <lineage>
        <taxon>Bacteria</taxon>
        <taxon>Pseudomonadati</taxon>
        <taxon>Pseudomonadota</taxon>
        <taxon>Betaproteobacteria</taxon>
        <taxon>Burkholderiales</taxon>
        <taxon>Burkholderiaceae</taxon>
        <taxon>Cupriavidus</taxon>
    </lineage>
</organism>
<dbReference type="RefSeq" id="WP_062797556.1">
    <property type="nucleotide sequence ID" value="NZ_CP014844.1"/>
</dbReference>
<gene>
    <name evidence="1" type="ORF">A2G96_05745</name>
</gene>
<proteinExistence type="predicted"/>
<dbReference type="Proteomes" id="UP000075238">
    <property type="component" value="Chromosome 1"/>
</dbReference>
<dbReference type="KEGG" id="cnan:A2G96_05745"/>
<protein>
    <submittedName>
        <fullName evidence="1">Uncharacterized protein</fullName>
    </submittedName>
</protein>
<evidence type="ECO:0000313" key="1">
    <source>
        <dbReference type="EMBL" id="AMR77273.1"/>
    </source>
</evidence>